<reference evidence="2" key="1">
    <citation type="submission" date="2022-08" db="EMBL/GenBank/DDBJ databases">
        <title>Genome Sequencing of Bacteroides fragilis Group Isolates with Nanopore Technology.</title>
        <authorList>
            <person name="Tisza M.J."/>
            <person name="Smith D."/>
            <person name="Dekker J.P."/>
        </authorList>
    </citation>
    <scope>NUCLEOTIDE SEQUENCE</scope>
    <source>
        <strain evidence="2">BFG-351</strain>
    </source>
</reference>
<keyword evidence="1" id="KW-0472">Membrane</keyword>
<evidence type="ECO:0008006" key="4">
    <source>
        <dbReference type="Google" id="ProtNLM"/>
    </source>
</evidence>
<feature type="transmembrane region" description="Helical" evidence="1">
    <location>
        <begin position="131"/>
        <end position="149"/>
    </location>
</feature>
<evidence type="ECO:0000256" key="1">
    <source>
        <dbReference type="SAM" id="Phobius"/>
    </source>
</evidence>
<dbReference type="RefSeq" id="WP_010539214.1">
    <property type="nucleotide sequence ID" value="NZ_CAJTBQ010000016.1"/>
</dbReference>
<dbReference type="EMBL" id="JANUTS010000001">
    <property type="protein sequence ID" value="MCS2794890.1"/>
    <property type="molecule type" value="Genomic_DNA"/>
</dbReference>
<accession>A0AAW5P329</accession>
<comment type="caution">
    <text evidence="2">The sequence shown here is derived from an EMBL/GenBank/DDBJ whole genome shotgun (WGS) entry which is preliminary data.</text>
</comment>
<dbReference type="Proteomes" id="UP001204548">
    <property type="component" value="Unassembled WGS sequence"/>
</dbReference>
<keyword evidence="1" id="KW-1133">Transmembrane helix</keyword>
<protein>
    <recommendedName>
        <fullName evidence="4">Tetratricopeptide repeat protein</fullName>
    </recommendedName>
</protein>
<proteinExistence type="predicted"/>
<evidence type="ECO:0000313" key="3">
    <source>
        <dbReference type="Proteomes" id="UP001204548"/>
    </source>
</evidence>
<gene>
    <name evidence="2" type="ORF">NXW97_23360</name>
</gene>
<name>A0AAW5P329_9BACE</name>
<sequence length="436" mass="49884">MTDDLYNKAISFYNKGEYEEALDAIRSSSMATSKESLSLIRECEKLILEQHVYLINEYIEQRDYLNALRKKEEYRTKYGLNPKIENIIIPYASVVVDQKECSEHQTSNNQSQQSVKRKLPLYRKLFCMKRMGLIIIAIIALSLISLLGYRSYKSTAIEEEYQRQMAIDTYSGATPEYAIEKEQEEFGLEVSNDVPNPTVGSTIIGFEYYGMINEKYPIVMNLAWREPSEIVGSYYYVKNGSNNTLELSGSKNSNDYMVLKEYNSAGENTGTFEGKWSLNSYSGTFTNYKGVKMPFKLYSETTATNDSDIIFNSYQKSNTSSISNSLSSFFSKNVGKYPSDINLLEFPLLKTRLIALVGNNNYNFIKTYFQVVTPIKLGFNKNPNLYEVSGGEEHNCMSNNTTIVYNQQLDNLTVQLIKEGSDPFIFQEKKDDSPFE</sequence>
<keyword evidence="1" id="KW-0812">Transmembrane</keyword>
<dbReference type="AlphaFoldDB" id="A0AAW5P329"/>
<organism evidence="2 3">
    <name type="scientific">Bacteroides faecis</name>
    <dbReference type="NCBI Taxonomy" id="674529"/>
    <lineage>
        <taxon>Bacteria</taxon>
        <taxon>Pseudomonadati</taxon>
        <taxon>Bacteroidota</taxon>
        <taxon>Bacteroidia</taxon>
        <taxon>Bacteroidales</taxon>
        <taxon>Bacteroidaceae</taxon>
        <taxon>Bacteroides</taxon>
    </lineage>
</organism>
<evidence type="ECO:0000313" key="2">
    <source>
        <dbReference type="EMBL" id="MCS2794890.1"/>
    </source>
</evidence>